<dbReference type="Proteomes" id="UP001519887">
    <property type="component" value="Unassembled WGS sequence"/>
</dbReference>
<evidence type="ECO:0000256" key="2">
    <source>
        <dbReference type="SAM" id="SignalP"/>
    </source>
</evidence>
<dbReference type="RefSeq" id="WP_210044717.1">
    <property type="nucleotide sequence ID" value="NZ_JBHLVU010000077.1"/>
</dbReference>
<dbReference type="Pfam" id="PF00496">
    <property type="entry name" value="SBP_bac_5"/>
    <property type="match status" value="1"/>
</dbReference>
<feature type="compositionally biased region" description="Polar residues" evidence="1">
    <location>
        <begin position="40"/>
        <end position="51"/>
    </location>
</feature>
<evidence type="ECO:0000313" key="5">
    <source>
        <dbReference type="Proteomes" id="UP001519887"/>
    </source>
</evidence>
<dbReference type="Gene3D" id="3.10.105.10">
    <property type="entry name" value="Dipeptide-binding Protein, Domain 3"/>
    <property type="match status" value="1"/>
</dbReference>
<dbReference type="InterPro" id="IPR039424">
    <property type="entry name" value="SBP_5"/>
</dbReference>
<dbReference type="PROSITE" id="PS51257">
    <property type="entry name" value="PROKAR_LIPOPROTEIN"/>
    <property type="match status" value="1"/>
</dbReference>
<feature type="chain" id="PRO_5047448848" description="Solute-binding protein family 5 domain-containing protein" evidence="2">
    <location>
        <begin position="21"/>
        <end position="654"/>
    </location>
</feature>
<dbReference type="SUPFAM" id="SSF53850">
    <property type="entry name" value="Periplasmic binding protein-like II"/>
    <property type="match status" value="1"/>
</dbReference>
<feature type="domain" description="Solute-binding protein family 5" evidence="3">
    <location>
        <begin position="143"/>
        <end position="541"/>
    </location>
</feature>
<comment type="caution">
    <text evidence="4">The sequence shown here is derived from an EMBL/GenBank/DDBJ whole genome shotgun (WGS) entry which is preliminary data.</text>
</comment>
<dbReference type="Gene3D" id="3.40.190.10">
    <property type="entry name" value="Periplasmic binding protein-like II"/>
    <property type="match status" value="1"/>
</dbReference>
<accession>A0ABS7BXI2</accession>
<dbReference type="EMBL" id="JAHZIK010000065">
    <property type="protein sequence ID" value="MBW7453352.1"/>
    <property type="molecule type" value="Genomic_DNA"/>
</dbReference>
<dbReference type="PIRSF" id="PIRSF002741">
    <property type="entry name" value="MppA"/>
    <property type="match status" value="1"/>
</dbReference>
<protein>
    <recommendedName>
        <fullName evidence="3">Solute-binding protein family 5 domain-containing protein</fullName>
    </recommendedName>
</protein>
<keyword evidence="5" id="KW-1185">Reference proteome</keyword>
<keyword evidence="2" id="KW-0732">Signal</keyword>
<feature type="signal peptide" evidence="2">
    <location>
        <begin position="1"/>
        <end position="20"/>
    </location>
</feature>
<organism evidence="4 5">
    <name type="scientific">Paenibacillus sepulcri</name>
    <dbReference type="NCBI Taxonomy" id="359917"/>
    <lineage>
        <taxon>Bacteria</taxon>
        <taxon>Bacillati</taxon>
        <taxon>Bacillota</taxon>
        <taxon>Bacilli</taxon>
        <taxon>Bacillales</taxon>
        <taxon>Paenibacillaceae</taxon>
        <taxon>Paenibacillus</taxon>
    </lineage>
</organism>
<evidence type="ECO:0000313" key="4">
    <source>
        <dbReference type="EMBL" id="MBW7453352.1"/>
    </source>
</evidence>
<dbReference type="PANTHER" id="PTHR30290:SF62">
    <property type="entry name" value="OLIGOPEPTIDE ABC TRANSPORTER, PERIPLASMIC OLIGOPEPTIDE-BINDING PROTEIN"/>
    <property type="match status" value="1"/>
</dbReference>
<feature type="region of interest" description="Disordered" evidence="1">
    <location>
        <begin position="30"/>
        <end position="54"/>
    </location>
</feature>
<sequence>MRKTSLIILSIILAAIVLLAGCEDSATTVNTPAAEENKTPSDNADTEQTPVATEPAETAELKEITEFNQSPFLNDKSLPPVKDRLPKDYKITNEMPAGLLKYENGTYGGTLRTITSAVDWDADVFVMNDEPLINTPGILGEEITGNVVKDFKMSEDQKTFSFVMREGLKWSDGQPVTTDDVKFTVEDVLLNTDITPIFPVYLRGGGVPEGAPFKLEIADQYNFKLVFDRPYGGLAIRLAIQGWRGYSELLQPAHYLKQFHTKYTPLDKLEPLIKKAGFQPGEWAKLFNEKDITSGELTSKKAIGFPVLYPWVFVKSTETTATFERNPYYFKVDTAGNQLPYIDKIVSTMVQDIEMVSLKTIAGEVDFSRESAALVKMPLYKENEKSGYKALLANMHVTPTDIFLNMTFDDKSWQSVVQDVRFRKALNMALDRDEIIDAIYYGFAAPSVIADPTFNVDEANKLLDEMGMKKGADGIRTAPDGKKFTIPFEVGAQAPDIVPMTQLVVEMWKALGLNVTMKTIDQALWTTRNTANELRATMIWTHTPLWYMGDWGIGNWAPAWERWRTTGGKEGVEPPAEVKALFTQIDTAAAAAPAEAQKVFAQIKADFVEKNWYFIPIEEVKQPLIVNDKLHNIPTEESFAIAANFSGEQFWFGN</sequence>
<evidence type="ECO:0000256" key="1">
    <source>
        <dbReference type="SAM" id="MobiDB-lite"/>
    </source>
</evidence>
<dbReference type="PANTHER" id="PTHR30290">
    <property type="entry name" value="PERIPLASMIC BINDING COMPONENT OF ABC TRANSPORTER"/>
    <property type="match status" value="1"/>
</dbReference>
<evidence type="ECO:0000259" key="3">
    <source>
        <dbReference type="Pfam" id="PF00496"/>
    </source>
</evidence>
<gene>
    <name evidence="4" type="ORF">K0U00_04805</name>
</gene>
<name>A0ABS7BXI2_9BACL</name>
<proteinExistence type="predicted"/>
<dbReference type="InterPro" id="IPR000914">
    <property type="entry name" value="SBP_5_dom"/>
</dbReference>
<dbReference type="InterPro" id="IPR030678">
    <property type="entry name" value="Peptide/Ni-bd"/>
</dbReference>
<reference evidence="4 5" key="1">
    <citation type="submission" date="2021-07" db="EMBL/GenBank/DDBJ databases">
        <title>Paenibacillus radiodurans sp. nov., isolated from the southeastern edge of Tengger Desert.</title>
        <authorList>
            <person name="Zhang G."/>
        </authorList>
    </citation>
    <scope>NUCLEOTIDE SEQUENCE [LARGE SCALE GENOMIC DNA]</scope>
    <source>
        <strain evidence="4 5">CCM 7311</strain>
    </source>
</reference>